<feature type="domain" description="DUF7597" evidence="2">
    <location>
        <begin position="7"/>
        <end position="130"/>
    </location>
</feature>
<dbReference type="Proteomes" id="UP000729402">
    <property type="component" value="Unassembled WGS sequence"/>
</dbReference>
<dbReference type="InterPro" id="IPR056018">
    <property type="entry name" value="DUF7597"/>
</dbReference>
<feature type="region of interest" description="Disordered" evidence="1">
    <location>
        <begin position="316"/>
        <end position="348"/>
    </location>
</feature>
<dbReference type="AlphaFoldDB" id="A0A8J5S256"/>
<name>A0A8J5S256_ZIZPA</name>
<reference evidence="3" key="2">
    <citation type="submission" date="2021-02" db="EMBL/GenBank/DDBJ databases">
        <authorList>
            <person name="Kimball J.A."/>
            <person name="Haas M.W."/>
            <person name="Macchietto M."/>
            <person name="Kono T."/>
            <person name="Duquette J."/>
            <person name="Shao M."/>
        </authorList>
    </citation>
    <scope>NUCLEOTIDE SEQUENCE</scope>
    <source>
        <tissue evidence="3">Fresh leaf tissue</tissue>
    </source>
</reference>
<dbReference type="PANTHER" id="PTHR33075">
    <property type="entry name" value="OS02G0499800 PROTEIN"/>
    <property type="match status" value="1"/>
</dbReference>
<dbReference type="OrthoDB" id="694614at2759"/>
<gene>
    <name evidence="3" type="ORF">GUJ93_ZPchr0003g17930</name>
</gene>
<sequence>MANFPMDPIAYLPRGGMISDGGGELRKPRNVITLSGQQIKKHEDMVILLCGDNLDAMERQEFLHQVHDYITQVMRLQVLRFCIYPLGVGIFKMGSIFQRDCLVTSGPFWISGRMTTFVKHDEGLNFRNSPAARIVWVMFLAFPLDFKDFSFLEQIVASFGKLLYWHSEDTSLSRVMLKVLVDSTIDIPRSITVKACHSMDGEGRSWTFPVYILSNESADSFPGDEDDLPPNGGNPHPFNGVVFPNEPAWIQQWVNDQMVPGGVPNAAAIADDPPAHDLDDEPMVDVDQWEPWPEHQNNVPQIVQLPDELSIQASAVSVPPNSGSSSHSAMNEGVQEISSPKAPLSGPNPKPHTWLVYKRRQQAIIPRADPPAINNSVVRHSVSVLAASGLRRSARIKEKLLGFRTALNSRQKLYIPMQGSDSMARNEDGLQLPPQPTIQDFAQATSAGMIHAPLSIEQIQHSAIHYCGIPTEHVTVDKLSAAEPGSSHTAAAPQND</sequence>
<evidence type="ECO:0000313" key="4">
    <source>
        <dbReference type="Proteomes" id="UP000729402"/>
    </source>
</evidence>
<keyword evidence="4" id="KW-1185">Reference proteome</keyword>
<comment type="caution">
    <text evidence="3">The sequence shown here is derived from an EMBL/GenBank/DDBJ whole genome shotgun (WGS) entry which is preliminary data.</text>
</comment>
<accession>A0A8J5S256</accession>
<protein>
    <recommendedName>
        <fullName evidence="2">DUF7597 domain-containing protein</fullName>
    </recommendedName>
</protein>
<organism evidence="3 4">
    <name type="scientific">Zizania palustris</name>
    <name type="common">Northern wild rice</name>
    <dbReference type="NCBI Taxonomy" id="103762"/>
    <lineage>
        <taxon>Eukaryota</taxon>
        <taxon>Viridiplantae</taxon>
        <taxon>Streptophyta</taxon>
        <taxon>Embryophyta</taxon>
        <taxon>Tracheophyta</taxon>
        <taxon>Spermatophyta</taxon>
        <taxon>Magnoliopsida</taxon>
        <taxon>Liliopsida</taxon>
        <taxon>Poales</taxon>
        <taxon>Poaceae</taxon>
        <taxon>BOP clade</taxon>
        <taxon>Oryzoideae</taxon>
        <taxon>Oryzeae</taxon>
        <taxon>Zizaniinae</taxon>
        <taxon>Zizania</taxon>
    </lineage>
</organism>
<dbReference type="PANTHER" id="PTHR33075:SF10">
    <property type="entry name" value="DUF4283 DOMAIN-CONTAINING PROTEIN"/>
    <property type="match status" value="1"/>
</dbReference>
<evidence type="ECO:0000256" key="1">
    <source>
        <dbReference type="SAM" id="MobiDB-lite"/>
    </source>
</evidence>
<proteinExistence type="predicted"/>
<dbReference type="Pfam" id="PF24530">
    <property type="entry name" value="DUF7597"/>
    <property type="match status" value="1"/>
</dbReference>
<reference evidence="3" key="1">
    <citation type="journal article" date="2021" name="bioRxiv">
        <title>Whole Genome Assembly and Annotation of Northern Wild Rice, Zizania palustris L., Supports a Whole Genome Duplication in the Zizania Genus.</title>
        <authorList>
            <person name="Haas M."/>
            <person name="Kono T."/>
            <person name="Macchietto M."/>
            <person name="Millas R."/>
            <person name="McGilp L."/>
            <person name="Shao M."/>
            <person name="Duquette J."/>
            <person name="Hirsch C.N."/>
            <person name="Kimball J."/>
        </authorList>
    </citation>
    <scope>NUCLEOTIDE SEQUENCE</scope>
    <source>
        <tissue evidence="3">Fresh leaf tissue</tissue>
    </source>
</reference>
<dbReference type="EMBL" id="JAAALK010000286">
    <property type="protein sequence ID" value="KAG8062308.1"/>
    <property type="molecule type" value="Genomic_DNA"/>
</dbReference>
<evidence type="ECO:0000313" key="3">
    <source>
        <dbReference type="EMBL" id="KAG8062308.1"/>
    </source>
</evidence>
<evidence type="ECO:0000259" key="2">
    <source>
        <dbReference type="Pfam" id="PF24530"/>
    </source>
</evidence>
<feature type="compositionally biased region" description="Low complexity" evidence="1">
    <location>
        <begin position="316"/>
        <end position="329"/>
    </location>
</feature>